<gene>
    <name evidence="5" type="ORF">KHM83_07155</name>
</gene>
<evidence type="ECO:0000256" key="2">
    <source>
        <dbReference type="ARBA" id="ARBA00022679"/>
    </source>
</evidence>
<dbReference type="SUPFAM" id="SSF51366">
    <property type="entry name" value="Ribulose-phoshate binding barrel"/>
    <property type="match status" value="1"/>
</dbReference>
<dbReference type="PANTHER" id="PTHR37418">
    <property type="entry name" value="3-KETO-5-AMINOHEXANOATE CLEAVAGE ENZYME-RELATED"/>
    <property type="match status" value="1"/>
</dbReference>
<evidence type="ECO:0000256" key="3">
    <source>
        <dbReference type="ARBA" id="ARBA00022723"/>
    </source>
</evidence>
<proteinExistence type="predicted"/>
<evidence type="ECO:0000313" key="5">
    <source>
        <dbReference type="EMBL" id="MBS7526451.1"/>
    </source>
</evidence>
<keyword evidence="6" id="KW-1185">Reference proteome</keyword>
<dbReference type="Pfam" id="PF05853">
    <property type="entry name" value="BKACE"/>
    <property type="match status" value="1"/>
</dbReference>
<sequence length="300" mass="32455">MRQVIITAALTGAVHVPSMSPYLPITPEAIAEEAKAAYEAGAAVVHVHARNPETGEPSSSNELMSDILERIRSKCDVIVCVTTGASQLMTTAERLLPVEVFKPELASCNAGTMNFVLSEIAEKIDDGFGWEKPYLIKTRDNVFKNTFDGLQHYIETMSEVGTKPEFEVYDVGMINNLAYFKQKGILKGPIYIQFVLGILGGMPATVENLVFLKQTADKLIGDYVWSVAGAGRAQFNMAMVAIALGGNVRVGLEDNLYIKRGVLAKSSAEQVAAVRTIAEISGHTIASVETARAMLAIKNK</sequence>
<comment type="cofactor">
    <cofactor evidence="1">
        <name>Zn(2+)</name>
        <dbReference type="ChEBI" id="CHEBI:29105"/>
    </cofactor>
</comment>
<dbReference type="InterPro" id="IPR011060">
    <property type="entry name" value="RibuloseP-bd_barrel"/>
</dbReference>
<dbReference type="Gene3D" id="3.20.20.70">
    <property type="entry name" value="Aldolase class I"/>
    <property type="match status" value="1"/>
</dbReference>
<dbReference type="PANTHER" id="PTHR37418:SF2">
    <property type="entry name" value="3-KETO-5-AMINOHEXANOATE CLEAVAGE ENZYME"/>
    <property type="match status" value="1"/>
</dbReference>
<evidence type="ECO:0000256" key="1">
    <source>
        <dbReference type="ARBA" id="ARBA00001947"/>
    </source>
</evidence>
<evidence type="ECO:0000313" key="6">
    <source>
        <dbReference type="Proteomes" id="UP000746471"/>
    </source>
</evidence>
<keyword evidence="3" id="KW-0479">Metal-binding</keyword>
<dbReference type="RefSeq" id="WP_213236309.1">
    <property type="nucleotide sequence ID" value="NZ_JAHBCL010000010.1"/>
</dbReference>
<dbReference type="Proteomes" id="UP000746471">
    <property type="component" value="Unassembled WGS sequence"/>
</dbReference>
<dbReference type="InterPro" id="IPR008567">
    <property type="entry name" value="BKACE"/>
</dbReference>
<protein>
    <submittedName>
        <fullName evidence="5">3-keto-5-aminohexanoate cleavage protein</fullName>
    </submittedName>
</protein>
<accession>A0ABS5PN29</accession>
<dbReference type="EMBL" id="JAHBCL010000010">
    <property type="protein sequence ID" value="MBS7526451.1"/>
    <property type="molecule type" value="Genomic_DNA"/>
</dbReference>
<evidence type="ECO:0000256" key="4">
    <source>
        <dbReference type="ARBA" id="ARBA00022833"/>
    </source>
</evidence>
<comment type="caution">
    <text evidence="5">The sequence shown here is derived from an EMBL/GenBank/DDBJ whole genome shotgun (WGS) entry which is preliminary data.</text>
</comment>
<name>A0ABS5PN29_9FIRM</name>
<keyword evidence="2" id="KW-0808">Transferase</keyword>
<dbReference type="InterPro" id="IPR013785">
    <property type="entry name" value="Aldolase_TIM"/>
</dbReference>
<keyword evidence="4" id="KW-0862">Zinc</keyword>
<reference evidence="5 6" key="1">
    <citation type="submission" date="2021-05" db="EMBL/GenBank/DDBJ databases">
        <title>Fusibacter ferrireducens sp. nov., an anaerobic, sulfur- and Fe-reducing bacterium isolated from the mangrove sediment.</title>
        <authorList>
            <person name="Qiu D."/>
        </authorList>
    </citation>
    <scope>NUCLEOTIDE SEQUENCE [LARGE SCALE GENOMIC DNA]</scope>
    <source>
        <strain evidence="5 6">DSM 12116</strain>
    </source>
</reference>
<organism evidence="5 6">
    <name type="scientific">Fusibacter paucivorans</name>
    <dbReference type="NCBI Taxonomy" id="76009"/>
    <lineage>
        <taxon>Bacteria</taxon>
        <taxon>Bacillati</taxon>
        <taxon>Bacillota</taxon>
        <taxon>Clostridia</taxon>
        <taxon>Eubacteriales</taxon>
        <taxon>Eubacteriales Family XII. Incertae Sedis</taxon>
        <taxon>Fusibacter</taxon>
    </lineage>
</organism>